<evidence type="ECO:0000313" key="3">
    <source>
        <dbReference type="EMBL" id="KKN39056.1"/>
    </source>
</evidence>
<evidence type="ECO:0000259" key="2">
    <source>
        <dbReference type="PROSITE" id="PS50234"/>
    </source>
</evidence>
<keyword evidence="1" id="KW-0812">Transmembrane</keyword>
<keyword evidence="1" id="KW-0472">Membrane</keyword>
<organism evidence="3">
    <name type="scientific">marine sediment metagenome</name>
    <dbReference type="NCBI Taxonomy" id="412755"/>
    <lineage>
        <taxon>unclassified sequences</taxon>
        <taxon>metagenomes</taxon>
        <taxon>ecological metagenomes</taxon>
    </lineage>
</organism>
<sequence length="325" mass="36305">MSFSFSQPWVLYLLPLALLPFFVSLFMQKLASWNVLVPQANSSHYLDWFIKIIGVIAISSSILGLAGLYQMDKSIERVGTGAHVVFVLDRSASMNETFGGKVPDEQTPAKSQVARELLAKFVDERPHDLFGVVGFSTQPFFMSPLTEHKSATQAAINSLESPGLAFTNVYKGLAMGLNYFKDKAQTGSRVIVLVSDGAATLDHRSQKALREWFQRYQTNLYWFFLRTKNGTAISSIPETSSDDNPRIMPERYLDKFFKSLAIPYRSFEVDTPESLQAAISELDALESTPLTYKELIPRKSYASLCYLIALLSVLILSGVKALEAR</sequence>
<keyword evidence="1" id="KW-1133">Transmembrane helix</keyword>
<dbReference type="PROSITE" id="PS50234">
    <property type="entry name" value="VWFA"/>
    <property type="match status" value="1"/>
</dbReference>
<proteinExistence type="predicted"/>
<protein>
    <recommendedName>
        <fullName evidence="2">VWFA domain-containing protein</fullName>
    </recommendedName>
</protein>
<gene>
    <name evidence="3" type="ORF">LCGC14_0747170</name>
</gene>
<feature type="domain" description="VWFA" evidence="2">
    <location>
        <begin position="83"/>
        <end position="282"/>
    </location>
</feature>
<dbReference type="AlphaFoldDB" id="A0A0F9SQ07"/>
<dbReference type="SMART" id="SM00327">
    <property type="entry name" value="VWA"/>
    <property type="match status" value="1"/>
</dbReference>
<dbReference type="InterPro" id="IPR036465">
    <property type="entry name" value="vWFA_dom_sf"/>
</dbReference>
<dbReference type="Gene3D" id="3.40.50.410">
    <property type="entry name" value="von Willebrand factor, type A domain"/>
    <property type="match status" value="1"/>
</dbReference>
<comment type="caution">
    <text evidence="3">The sequence shown here is derived from an EMBL/GenBank/DDBJ whole genome shotgun (WGS) entry which is preliminary data.</text>
</comment>
<feature type="transmembrane region" description="Helical" evidence="1">
    <location>
        <begin position="301"/>
        <end position="322"/>
    </location>
</feature>
<dbReference type="Pfam" id="PF13519">
    <property type="entry name" value="VWA_2"/>
    <property type="match status" value="1"/>
</dbReference>
<dbReference type="InterPro" id="IPR002035">
    <property type="entry name" value="VWF_A"/>
</dbReference>
<reference evidence="3" key="1">
    <citation type="journal article" date="2015" name="Nature">
        <title>Complex archaea that bridge the gap between prokaryotes and eukaryotes.</title>
        <authorList>
            <person name="Spang A."/>
            <person name="Saw J.H."/>
            <person name="Jorgensen S.L."/>
            <person name="Zaremba-Niedzwiedzka K."/>
            <person name="Martijn J."/>
            <person name="Lind A.E."/>
            <person name="van Eijk R."/>
            <person name="Schleper C."/>
            <person name="Guy L."/>
            <person name="Ettema T.J."/>
        </authorList>
    </citation>
    <scope>NUCLEOTIDE SEQUENCE</scope>
</reference>
<dbReference type="SUPFAM" id="SSF53300">
    <property type="entry name" value="vWA-like"/>
    <property type="match status" value="1"/>
</dbReference>
<evidence type="ECO:0000256" key="1">
    <source>
        <dbReference type="SAM" id="Phobius"/>
    </source>
</evidence>
<dbReference type="CDD" id="cd00198">
    <property type="entry name" value="vWFA"/>
    <property type="match status" value="1"/>
</dbReference>
<feature type="transmembrane region" description="Helical" evidence="1">
    <location>
        <begin position="9"/>
        <end position="28"/>
    </location>
</feature>
<feature type="transmembrane region" description="Helical" evidence="1">
    <location>
        <begin position="48"/>
        <end position="69"/>
    </location>
</feature>
<accession>A0A0F9SQ07</accession>
<dbReference type="EMBL" id="LAZR01001785">
    <property type="protein sequence ID" value="KKN39056.1"/>
    <property type="molecule type" value="Genomic_DNA"/>
</dbReference>
<name>A0A0F9SQ07_9ZZZZ</name>